<dbReference type="KEGG" id="nkf:Nkreftii_004036"/>
<reference evidence="2 3" key="1">
    <citation type="journal article" date="2020" name="ISME J.">
        <title>Enrichment and physiological characterization of a novel comammox Nitrospira indicates ammonium inhibition of complete nitrification.</title>
        <authorList>
            <person name="Sakoula D."/>
            <person name="Koch H."/>
            <person name="Frank J."/>
            <person name="Jetten M.S.M."/>
            <person name="van Kessel M.A.H.J."/>
            <person name="Lucker S."/>
        </authorList>
    </citation>
    <scope>NUCLEOTIDE SEQUENCE [LARGE SCALE GENOMIC DNA]</scope>
    <source>
        <strain evidence="2">Comreactor17</strain>
    </source>
</reference>
<evidence type="ECO:0000313" key="3">
    <source>
        <dbReference type="Proteomes" id="UP000593737"/>
    </source>
</evidence>
<dbReference type="Proteomes" id="UP000593737">
    <property type="component" value="Chromosome"/>
</dbReference>
<evidence type="ECO:0000256" key="1">
    <source>
        <dbReference type="SAM" id="MobiDB-lite"/>
    </source>
</evidence>
<protein>
    <submittedName>
        <fullName evidence="2">Uncharacterized protein</fullName>
    </submittedName>
</protein>
<organism evidence="2 3">
    <name type="scientific">Candidatus Nitrospira kreftii</name>
    <dbReference type="NCBI Taxonomy" id="2652173"/>
    <lineage>
        <taxon>Bacteria</taxon>
        <taxon>Pseudomonadati</taxon>
        <taxon>Nitrospirota</taxon>
        <taxon>Nitrospiria</taxon>
        <taxon>Nitrospirales</taxon>
        <taxon>Nitrospiraceae</taxon>
        <taxon>Nitrospira</taxon>
    </lineage>
</organism>
<evidence type="ECO:0000313" key="2">
    <source>
        <dbReference type="EMBL" id="QPD06262.1"/>
    </source>
</evidence>
<dbReference type="AlphaFoldDB" id="A0A7S8FI58"/>
<name>A0A7S8FI58_9BACT</name>
<feature type="compositionally biased region" description="Polar residues" evidence="1">
    <location>
        <begin position="16"/>
        <end position="29"/>
    </location>
</feature>
<sequence>MPKMALGVRPFGGMNEQEQVGRSSGSHAITQYRKLKE</sequence>
<gene>
    <name evidence="2" type="ORF">Nkreftii_004036</name>
</gene>
<dbReference type="EMBL" id="CP047423">
    <property type="protein sequence ID" value="QPD06262.1"/>
    <property type="molecule type" value="Genomic_DNA"/>
</dbReference>
<proteinExistence type="predicted"/>
<accession>A0A7S8FI58</accession>
<feature type="region of interest" description="Disordered" evidence="1">
    <location>
        <begin position="1"/>
        <end position="37"/>
    </location>
</feature>